<dbReference type="PROSITE" id="PS51910">
    <property type="entry name" value="GH18_2"/>
    <property type="match status" value="1"/>
</dbReference>
<protein>
    <recommendedName>
        <fullName evidence="7">GH18 domain-containing protein</fullName>
    </recommendedName>
</protein>
<dbReference type="Gene3D" id="3.10.50.10">
    <property type="match status" value="1"/>
</dbReference>
<feature type="domain" description="GH18" evidence="7">
    <location>
        <begin position="113"/>
        <end position="521"/>
    </location>
</feature>
<accession>A0ABP1NM52</accession>
<evidence type="ECO:0000313" key="8">
    <source>
        <dbReference type="EMBL" id="CAL7942114.1"/>
    </source>
</evidence>
<dbReference type="PANTHER" id="PTHR11177">
    <property type="entry name" value="CHITINASE"/>
    <property type="match status" value="1"/>
</dbReference>
<reference evidence="8 9" key="1">
    <citation type="submission" date="2024-08" db="EMBL/GenBank/DDBJ databases">
        <authorList>
            <person name="Will J Nash"/>
            <person name="Angela Man"/>
            <person name="Seanna McTaggart"/>
            <person name="Kendall Baker"/>
            <person name="Tom Barker"/>
            <person name="Leah Catchpole"/>
            <person name="Alex Durrant"/>
            <person name="Karim Gharbi"/>
            <person name="Naomi Irish"/>
            <person name="Gemy Kaithakottil"/>
            <person name="Debby Ku"/>
            <person name="Aaliyah Providence"/>
            <person name="Felix Shaw"/>
            <person name="David Swarbreck"/>
            <person name="Chris Watkins"/>
            <person name="Ann M. McCartney"/>
            <person name="Giulio Formenti"/>
            <person name="Alice Mouton"/>
            <person name="Noel Vella"/>
            <person name="Bjorn M von Reumont"/>
            <person name="Adriana Vella"/>
            <person name="Wilfried Haerty"/>
        </authorList>
    </citation>
    <scope>NUCLEOTIDE SEQUENCE [LARGE SCALE GENOMIC DNA]</scope>
</reference>
<proteinExistence type="inferred from homology"/>
<organism evidence="8 9">
    <name type="scientific">Xylocopa violacea</name>
    <name type="common">Violet carpenter bee</name>
    <name type="synonym">Apis violacea</name>
    <dbReference type="NCBI Taxonomy" id="135666"/>
    <lineage>
        <taxon>Eukaryota</taxon>
        <taxon>Metazoa</taxon>
        <taxon>Ecdysozoa</taxon>
        <taxon>Arthropoda</taxon>
        <taxon>Hexapoda</taxon>
        <taxon>Insecta</taxon>
        <taxon>Pterygota</taxon>
        <taxon>Neoptera</taxon>
        <taxon>Endopterygota</taxon>
        <taxon>Hymenoptera</taxon>
        <taxon>Apocrita</taxon>
        <taxon>Aculeata</taxon>
        <taxon>Apoidea</taxon>
        <taxon>Anthophila</taxon>
        <taxon>Apidae</taxon>
        <taxon>Xylocopa</taxon>
        <taxon>Xylocopa</taxon>
    </lineage>
</organism>
<gene>
    <name evidence="8" type="ORF">XYLVIOL_LOCUS5379</name>
</gene>
<dbReference type="SMART" id="SM00636">
    <property type="entry name" value="Glyco_18"/>
    <property type="match status" value="1"/>
</dbReference>
<sequence>MIDCVASVEVPRNVLVPVCGLDFSSELSCQRAETLAEERFLEDRIADVRSSGAPLPRPSDQGNVTKSLTKKSRQTVCFFLPRSQSVKMKVLIFAAVAVFSVQSALSVDTHEHTKVVCYWNTTAFDREGPGKFQLEDVRPALSLCTHLIYGFAGINAETFEVVHLNPALDTGAGYSYYKLATQLKKTFPELKIYLSIGGNADPEEDTHKYLVLTETSESRTKFISSIRRLLNEYDFDGIDLAWQFPPAKVKKQRSTLGSFWHSVKKTFGQGKFKDDKEQEHRDGFTILVRDLKAELRPRMKALTVTVLPHVNSSIYYDARLLAPNIDAVHLLAFDQKTPQRNPQEADYPAPIYESYGRVPDDNVDSQTRYWLEHGTPGSKIVVGIPTFARTWKLTSDSQISGVPPIVTDGPGAEGSHTKIPGVLSYAEVCSRLMESAVGRLRRVGDPSKKYGSYAFEPYNESTGADGIWVGYEDPDTAGNKAAYVKAKGLGGVAIFDMSLDDFRGVCTGDKFPIIRGAKYKL</sequence>
<dbReference type="SUPFAM" id="SSF51445">
    <property type="entry name" value="(Trans)glycosidases"/>
    <property type="match status" value="1"/>
</dbReference>
<dbReference type="Pfam" id="PF00704">
    <property type="entry name" value="Glyco_hydro_18"/>
    <property type="match status" value="1"/>
</dbReference>
<dbReference type="EMBL" id="CAXAJV020001292">
    <property type="protein sequence ID" value="CAL7942114.1"/>
    <property type="molecule type" value="Genomic_DNA"/>
</dbReference>
<evidence type="ECO:0000313" key="9">
    <source>
        <dbReference type="Proteomes" id="UP001642520"/>
    </source>
</evidence>
<comment type="subcellular location">
    <subcellularLocation>
        <location evidence="1">Secreted</location>
    </subcellularLocation>
</comment>
<evidence type="ECO:0000256" key="4">
    <source>
        <dbReference type="ARBA" id="ARBA00022729"/>
    </source>
</evidence>
<dbReference type="InterPro" id="IPR011583">
    <property type="entry name" value="Chitinase_II/V-like_cat"/>
</dbReference>
<name>A0ABP1NM52_XYLVO</name>
<dbReference type="Gene3D" id="3.20.20.80">
    <property type="entry name" value="Glycosidases"/>
    <property type="match status" value="1"/>
</dbReference>
<keyword evidence="4" id="KW-0732">Signal</keyword>
<dbReference type="SUPFAM" id="SSF54556">
    <property type="entry name" value="Chitinase insertion domain"/>
    <property type="match status" value="1"/>
</dbReference>
<evidence type="ECO:0000259" key="7">
    <source>
        <dbReference type="PROSITE" id="PS51910"/>
    </source>
</evidence>
<keyword evidence="3" id="KW-0964">Secreted</keyword>
<comment type="similarity">
    <text evidence="2">Belongs to the glycosyl hydrolase 18 family. IDGF subfamily.</text>
</comment>
<dbReference type="CDD" id="cd02873">
    <property type="entry name" value="GH18_IDGF"/>
    <property type="match status" value="1"/>
</dbReference>
<dbReference type="InterPro" id="IPR001223">
    <property type="entry name" value="Glyco_hydro18_cat"/>
</dbReference>
<dbReference type="InterPro" id="IPR029070">
    <property type="entry name" value="Chitinase_insertion_sf"/>
</dbReference>
<dbReference type="PANTHER" id="PTHR11177:SF235">
    <property type="entry name" value="CHITINASE-LIKE PROTEIN IDGF1-RELATED"/>
    <property type="match status" value="1"/>
</dbReference>
<evidence type="ECO:0000256" key="5">
    <source>
        <dbReference type="ARBA" id="ARBA00023157"/>
    </source>
</evidence>
<dbReference type="Proteomes" id="UP001642520">
    <property type="component" value="Unassembled WGS sequence"/>
</dbReference>
<keyword evidence="6" id="KW-0325">Glycoprotein</keyword>
<keyword evidence="9" id="KW-1185">Reference proteome</keyword>
<evidence type="ECO:0000256" key="1">
    <source>
        <dbReference type="ARBA" id="ARBA00004613"/>
    </source>
</evidence>
<dbReference type="InterPro" id="IPR015520">
    <property type="entry name" value="IDGF"/>
</dbReference>
<evidence type="ECO:0000256" key="2">
    <source>
        <dbReference type="ARBA" id="ARBA00006606"/>
    </source>
</evidence>
<evidence type="ECO:0000256" key="3">
    <source>
        <dbReference type="ARBA" id="ARBA00022525"/>
    </source>
</evidence>
<evidence type="ECO:0000256" key="6">
    <source>
        <dbReference type="ARBA" id="ARBA00023180"/>
    </source>
</evidence>
<comment type="caution">
    <text evidence="8">The sequence shown here is derived from an EMBL/GenBank/DDBJ whole genome shotgun (WGS) entry which is preliminary data.</text>
</comment>
<dbReference type="InterPro" id="IPR050314">
    <property type="entry name" value="Glycosyl_Hydrlase_18"/>
</dbReference>
<dbReference type="InterPro" id="IPR017853">
    <property type="entry name" value="GH"/>
</dbReference>
<keyword evidence="5" id="KW-1015">Disulfide bond</keyword>